<evidence type="ECO:0000313" key="2">
    <source>
        <dbReference type="Proteomes" id="UP000887578"/>
    </source>
</evidence>
<accession>A0A914PH04</accession>
<organism evidence="2 3">
    <name type="scientific">Panagrolaimus davidi</name>
    <dbReference type="NCBI Taxonomy" id="227884"/>
    <lineage>
        <taxon>Eukaryota</taxon>
        <taxon>Metazoa</taxon>
        <taxon>Ecdysozoa</taxon>
        <taxon>Nematoda</taxon>
        <taxon>Chromadorea</taxon>
        <taxon>Rhabditida</taxon>
        <taxon>Tylenchina</taxon>
        <taxon>Panagrolaimomorpha</taxon>
        <taxon>Panagrolaimoidea</taxon>
        <taxon>Panagrolaimidae</taxon>
        <taxon>Panagrolaimus</taxon>
    </lineage>
</organism>
<proteinExistence type="predicted"/>
<keyword evidence="2" id="KW-1185">Reference proteome</keyword>
<keyword evidence="1" id="KW-1133">Transmembrane helix</keyword>
<dbReference type="Gene3D" id="1.20.1070.10">
    <property type="entry name" value="Rhodopsin 7-helix transmembrane proteins"/>
    <property type="match status" value="1"/>
</dbReference>
<protein>
    <submittedName>
        <fullName evidence="3">Serpentine Receptor, class H</fullName>
    </submittedName>
</protein>
<keyword evidence="1" id="KW-0472">Membrane</keyword>
<dbReference type="Pfam" id="PF10318">
    <property type="entry name" value="7TM_GPCR_Srh"/>
    <property type="match status" value="1"/>
</dbReference>
<dbReference type="SUPFAM" id="SSF81321">
    <property type="entry name" value="Family A G protein-coupled receptor-like"/>
    <property type="match status" value="1"/>
</dbReference>
<keyword evidence="1" id="KW-0812">Transmembrane</keyword>
<feature type="transmembrane region" description="Helical" evidence="1">
    <location>
        <begin position="37"/>
        <end position="55"/>
    </location>
</feature>
<dbReference type="PANTHER" id="PTHR45907">
    <property type="entry name" value="SERPENTINE RECEPTOR, CLASS J"/>
    <property type="match status" value="1"/>
</dbReference>
<dbReference type="AlphaFoldDB" id="A0A914PH04"/>
<dbReference type="InterPro" id="IPR019422">
    <property type="entry name" value="7TM_GPCR_serpentine_rcpt_Srh"/>
</dbReference>
<evidence type="ECO:0000256" key="1">
    <source>
        <dbReference type="SAM" id="Phobius"/>
    </source>
</evidence>
<dbReference type="Proteomes" id="UP000887578">
    <property type="component" value="Unplaced"/>
</dbReference>
<sequence>MSFIHDTILSTLWKPIPILPIVGGYSAGPAKYLGSHFGGHSSILFGFFYRLSALLRKKYYEFFVSRSGTAVVIGIHIAFTLILCIPLYFSNVNNEIIKQQILQKYPQLGPVFQDENVFLYDLKINPWFGYFLIAAIIAILLIPPITVGCIYAILKILQNSLNHLQAHTIKLHRQLLIALIIQIILPFILIIFPVVIVCLFIYFEFPHTSVAIQVAIICCTFHSVADTCVMTFMIAPYRKATIHLFLSIFPKKIQNKIWPLSDGKPSDASKYGRSQQTVKFQRSVSIFP</sequence>
<dbReference type="PANTHER" id="PTHR45907:SF16">
    <property type="entry name" value="SERPENTINE RECEPTOR, CLASS J"/>
    <property type="match status" value="1"/>
</dbReference>
<dbReference type="InterPro" id="IPR019423">
    <property type="entry name" value="7TM_GPCR_serpentine_rcpt_Srj"/>
</dbReference>
<name>A0A914PH04_9BILA</name>
<feature type="transmembrane region" description="Helical" evidence="1">
    <location>
        <begin position="67"/>
        <end position="89"/>
    </location>
</feature>
<feature type="transmembrane region" description="Helical" evidence="1">
    <location>
        <begin position="175"/>
        <end position="203"/>
    </location>
</feature>
<dbReference type="WBParaSite" id="PDA_v2.g17572.t1">
    <property type="protein sequence ID" value="PDA_v2.g17572.t1"/>
    <property type="gene ID" value="PDA_v2.g17572"/>
</dbReference>
<feature type="transmembrane region" description="Helical" evidence="1">
    <location>
        <begin position="209"/>
        <end position="235"/>
    </location>
</feature>
<reference evidence="3" key="1">
    <citation type="submission" date="2022-11" db="UniProtKB">
        <authorList>
            <consortium name="WormBaseParasite"/>
        </authorList>
    </citation>
    <scope>IDENTIFICATION</scope>
</reference>
<feature type="transmembrane region" description="Helical" evidence="1">
    <location>
        <begin position="127"/>
        <end position="154"/>
    </location>
</feature>
<evidence type="ECO:0000313" key="3">
    <source>
        <dbReference type="WBParaSite" id="PDA_v2.g17572.t1"/>
    </source>
</evidence>